<comment type="caution">
    <text evidence="2">The sequence shown here is derived from an EMBL/GenBank/DDBJ whole genome shotgun (WGS) entry which is preliminary data.</text>
</comment>
<evidence type="ECO:0000313" key="2">
    <source>
        <dbReference type="EMBL" id="KAJ7781835.1"/>
    </source>
</evidence>
<keyword evidence="3" id="KW-1185">Reference proteome</keyword>
<evidence type="ECO:0000256" key="1">
    <source>
        <dbReference type="SAM" id="MobiDB-lite"/>
    </source>
</evidence>
<gene>
    <name evidence="2" type="ORF">DFH07DRAFT_791790</name>
</gene>
<proteinExistence type="predicted"/>
<dbReference type="Proteomes" id="UP001215280">
    <property type="component" value="Unassembled WGS sequence"/>
</dbReference>
<dbReference type="EMBL" id="JARJLG010000004">
    <property type="protein sequence ID" value="KAJ7781835.1"/>
    <property type="molecule type" value="Genomic_DNA"/>
</dbReference>
<evidence type="ECO:0000313" key="3">
    <source>
        <dbReference type="Proteomes" id="UP001215280"/>
    </source>
</evidence>
<protein>
    <submittedName>
        <fullName evidence="2">Uncharacterized protein</fullName>
    </submittedName>
</protein>
<accession>A0AAD7KAW7</accession>
<reference evidence="2" key="1">
    <citation type="submission" date="2023-03" db="EMBL/GenBank/DDBJ databases">
        <title>Massive genome expansion in bonnet fungi (Mycena s.s.) driven by repeated elements and novel gene families across ecological guilds.</title>
        <authorList>
            <consortium name="Lawrence Berkeley National Laboratory"/>
            <person name="Harder C.B."/>
            <person name="Miyauchi S."/>
            <person name="Viragh M."/>
            <person name="Kuo A."/>
            <person name="Thoen E."/>
            <person name="Andreopoulos B."/>
            <person name="Lu D."/>
            <person name="Skrede I."/>
            <person name="Drula E."/>
            <person name="Henrissat B."/>
            <person name="Morin E."/>
            <person name="Kohler A."/>
            <person name="Barry K."/>
            <person name="LaButti K."/>
            <person name="Morin E."/>
            <person name="Salamov A."/>
            <person name="Lipzen A."/>
            <person name="Mereny Z."/>
            <person name="Hegedus B."/>
            <person name="Baldrian P."/>
            <person name="Stursova M."/>
            <person name="Weitz H."/>
            <person name="Taylor A."/>
            <person name="Grigoriev I.V."/>
            <person name="Nagy L.G."/>
            <person name="Martin F."/>
            <person name="Kauserud H."/>
        </authorList>
    </citation>
    <scope>NUCLEOTIDE SEQUENCE</scope>
    <source>
        <strain evidence="2">CBHHK188m</strain>
    </source>
</reference>
<name>A0AAD7KAW7_9AGAR</name>
<feature type="region of interest" description="Disordered" evidence="1">
    <location>
        <begin position="30"/>
        <end position="65"/>
    </location>
</feature>
<dbReference type="AlphaFoldDB" id="A0AAD7KAW7"/>
<feature type="region of interest" description="Disordered" evidence="1">
    <location>
        <begin position="131"/>
        <end position="157"/>
    </location>
</feature>
<organism evidence="2 3">
    <name type="scientific">Mycena maculata</name>
    <dbReference type="NCBI Taxonomy" id="230809"/>
    <lineage>
        <taxon>Eukaryota</taxon>
        <taxon>Fungi</taxon>
        <taxon>Dikarya</taxon>
        <taxon>Basidiomycota</taxon>
        <taxon>Agaricomycotina</taxon>
        <taxon>Agaricomycetes</taxon>
        <taxon>Agaricomycetidae</taxon>
        <taxon>Agaricales</taxon>
        <taxon>Marasmiineae</taxon>
        <taxon>Mycenaceae</taxon>
        <taxon>Mycena</taxon>
    </lineage>
</organism>
<sequence>MSALYNSYATSPQVVGVDADEVHGDVLPPTSGLHTWAPPTAARADSNTFPTEIPSSESPDGQMPWIDRTSLDIAFDRTCFDALDDQLLHYPIDSFADLCWADAVHDTSHEPYIAMSHPPELIADADADASLSDPVHEPVEPKPSFAPAPETLPFSDKLNTPSRRLAAEPSLHPLKAKAAPAPINPRLDTLPLPPHFCLSDPSESIGFFPTRPTDRRASKPKRPSRFFAYFHFNARPVSRL</sequence>
<feature type="compositionally biased region" description="Polar residues" evidence="1">
    <location>
        <begin position="45"/>
        <end position="59"/>
    </location>
</feature>